<reference evidence="1 2" key="1">
    <citation type="journal article" date="2020" name="Biotechnol. Biofuels">
        <title>New insights from the biogas microbiome by comprehensive genome-resolved metagenomics of nearly 1600 species originating from multiple anaerobic digesters.</title>
        <authorList>
            <person name="Campanaro S."/>
            <person name="Treu L."/>
            <person name="Rodriguez-R L.M."/>
            <person name="Kovalovszki A."/>
            <person name="Ziels R.M."/>
            <person name="Maus I."/>
            <person name="Zhu X."/>
            <person name="Kougias P.G."/>
            <person name="Basile A."/>
            <person name="Luo G."/>
            <person name="Schluter A."/>
            <person name="Konstantinidis K.T."/>
            <person name="Angelidaki I."/>
        </authorList>
    </citation>
    <scope>NUCLEOTIDE SEQUENCE [LARGE SCALE GENOMIC DNA]</scope>
    <source>
        <strain evidence="1">AS27yjCOA_65</strain>
    </source>
</reference>
<feature type="non-terminal residue" evidence="1">
    <location>
        <position position="1"/>
    </location>
</feature>
<dbReference type="AlphaFoldDB" id="A0A7X9FQL8"/>
<accession>A0A7X9FQL8</accession>
<gene>
    <name evidence="1" type="ORF">GYA55_04420</name>
</gene>
<dbReference type="EMBL" id="JAAZON010000183">
    <property type="protein sequence ID" value="NMC62392.1"/>
    <property type="molecule type" value="Genomic_DNA"/>
</dbReference>
<protein>
    <submittedName>
        <fullName evidence="1">Uncharacterized protein</fullName>
    </submittedName>
</protein>
<dbReference type="Proteomes" id="UP000524246">
    <property type="component" value="Unassembled WGS sequence"/>
</dbReference>
<sequence length="114" mass="12901">AVYNIITGLSFKGHKIHSSSSILYLSDLVQINVYDHSTHFISRAGIDFAYIEEDQSAIMQALQEFVHDKPGIVRASWTDMNSVEDDLLNVMSFGHRVVNKEPYRRNIAIDCGEV</sequence>
<evidence type="ECO:0000313" key="2">
    <source>
        <dbReference type="Proteomes" id="UP000524246"/>
    </source>
</evidence>
<organism evidence="1 2">
    <name type="scientific">SAR324 cluster bacterium</name>
    <dbReference type="NCBI Taxonomy" id="2024889"/>
    <lineage>
        <taxon>Bacteria</taxon>
        <taxon>Deltaproteobacteria</taxon>
        <taxon>SAR324 cluster</taxon>
    </lineage>
</organism>
<comment type="caution">
    <text evidence="1">The sequence shown here is derived from an EMBL/GenBank/DDBJ whole genome shotgun (WGS) entry which is preliminary data.</text>
</comment>
<name>A0A7X9FQL8_9DELT</name>
<proteinExistence type="predicted"/>
<evidence type="ECO:0000313" key="1">
    <source>
        <dbReference type="EMBL" id="NMC62392.1"/>
    </source>
</evidence>